<comment type="similarity">
    <text evidence="1">Belongs to the UPF0225 family.</text>
</comment>
<gene>
    <name evidence="3" type="ORF">CA260_01685</name>
</gene>
<dbReference type="EMBL" id="NFZS01000001">
    <property type="protein sequence ID" value="RAO78290.1"/>
    <property type="molecule type" value="Genomic_DNA"/>
</dbReference>
<dbReference type="InterPro" id="IPR023006">
    <property type="entry name" value="YchJ-like"/>
</dbReference>
<dbReference type="SUPFAM" id="SSF54427">
    <property type="entry name" value="NTF2-like"/>
    <property type="match status" value="1"/>
</dbReference>
<dbReference type="OrthoDB" id="21421at2"/>
<protein>
    <recommendedName>
        <fullName evidence="1">UPF0225 protein CA260_01685</fullName>
    </recommendedName>
</protein>
<comment type="caution">
    <text evidence="3">The sequence shown here is derived from an EMBL/GenBank/DDBJ whole genome shotgun (WGS) entry which is preliminary data.</text>
</comment>
<evidence type="ECO:0000313" key="3">
    <source>
        <dbReference type="EMBL" id="RAO78290.1"/>
    </source>
</evidence>
<evidence type="ECO:0000256" key="1">
    <source>
        <dbReference type="HAMAP-Rule" id="MF_00612"/>
    </source>
</evidence>
<reference evidence="3 4" key="1">
    <citation type="journal article" date="2018" name="Genet. Mol. Biol.">
        <title>The genome sequence of Dyella jiangningensis FCAV SCS01 from a lignocellulose-decomposing microbial consortium metagenome reveals potential for biotechnological applications.</title>
        <authorList>
            <person name="Desiderato J.G."/>
            <person name="Alvarenga D.O."/>
            <person name="Constancio M.T.L."/>
            <person name="Alves L.M.C."/>
            <person name="Varani A.M."/>
        </authorList>
    </citation>
    <scope>NUCLEOTIDE SEQUENCE [LARGE SCALE GENOMIC DNA]</scope>
    <source>
        <strain evidence="3 4">FCAV SCS01</strain>
    </source>
</reference>
<name>A0A328P9N1_9GAMM</name>
<proteinExistence type="inferred from homology"/>
<accession>A0A328P9N1</accession>
<dbReference type="HAMAP" id="MF_00612">
    <property type="entry name" value="UPF0225"/>
    <property type="match status" value="1"/>
</dbReference>
<dbReference type="InterPro" id="IPR032710">
    <property type="entry name" value="NTF2-like_dom_sf"/>
</dbReference>
<dbReference type="AlphaFoldDB" id="A0A328P9N1"/>
<evidence type="ECO:0000259" key="2">
    <source>
        <dbReference type="Pfam" id="PF17775"/>
    </source>
</evidence>
<sequence length="135" mass="15071">MQAIDTLTPCPCGNDAGYARCCGLLHEGGVATTAEQLMRSRYSAYVLKREDYLLATWHDSTRPAHLKLAAQQPAPTWLGLTVKRHETSGDQAVVEFVARLRYGGGKAQRMHEISRFVREGGRWFYVDGEFPGKVD</sequence>
<evidence type="ECO:0000313" key="4">
    <source>
        <dbReference type="Proteomes" id="UP000248926"/>
    </source>
</evidence>
<dbReference type="PANTHER" id="PTHR33747:SF1">
    <property type="entry name" value="ADENYLATE CYCLASE-ASSOCIATED CAP C-TERMINAL DOMAIN-CONTAINING PROTEIN"/>
    <property type="match status" value="1"/>
</dbReference>
<organism evidence="3 4">
    <name type="scientific">Dyella jiangningensis</name>
    <dbReference type="NCBI Taxonomy" id="1379159"/>
    <lineage>
        <taxon>Bacteria</taxon>
        <taxon>Pseudomonadati</taxon>
        <taxon>Pseudomonadota</taxon>
        <taxon>Gammaproteobacteria</taxon>
        <taxon>Lysobacterales</taxon>
        <taxon>Rhodanobacteraceae</taxon>
        <taxon>Dyella</taxon>
    </lineage>
</organism>
<dbReference type="PANTHER" id="PTHR33747">
    <property type="entry name" value="UPF0225 PROTEIN SCO1677"/>
    <property type="match status" value="1"/>
</dbReference>
<keyword evidence="4" id="KW-1185">Reference proteome</keyword>
<dbReference type="InterPro" id="IPR048469">
    <property type="entry name" value="YchJ-like_M"/>
</dbReference>
<dbReference type="Proteomes" id="UP000248926">
    <property type="component" value="Unassembled WGS sequence"/>
</dbReference>
<feature type="domain" description="YchJ-like middle NTF2-like" evidence="2">
    <location>
        <begin position="33"/>
        <end position="128"/>
    </location>
</feature>
<dbReference type="Gene3D" id="3.10.450.50">
    <property type="match status" value="1"/>
</dbReference>
<dbReference type="Pfam" id="PF17775">
    <property type="entry name" value="YchJ_M-like"/>
    <property type="match status" value="1"/>
</dbReference>